<feature type="signal peptide" evidence="1">
    <location>
        <begin position="1"/>
        <end position="20"/>
    </location>
</feature>
<proteinExistence type="predicted"/>
<dbReference type="PANTHER" id="PTHR19328">
    <property type="entry name" value="HEDGEHOG-INTERACTING PROTEIN"/>
    <property type="match status" value="1"/>
</dbReference>
<dbReference type="InterPro" id="IPR011041">
    <property type="entry name" value="Quinoprot_gluc/sorb_DH_b-prop"/>
</dbReference>
<name>A0A4Q0MCG6_9SPHI</name>
<evidence type="ECO:0000256" key="1">
    <source>
        <dbReference type="SAM" id="SignalP"/>
    </source>
</evidence>
<protein>
    <recommendedName>
        <fullName evidence="2">Glucose/Sorbosone dehydrogenase domain-containing protein</fullName>
    </recommendedName>
</protein>
<sequence>MQRKTFILFFISFTLFCSVAYPQKLTGPYGEEFKSKIIAKGLSDPWEIVYGPDNFLWITESKGYKVSRINPENGERTVVLDLNDKKNFPRYDKVPDSIDNGKPWPQGGLMGMALHPQLLKGKPYVYLMYIYNDHAANSTNDGGKPGWGGHFFTGRIVCYQYNEKNHRLVNPVTVCDSIPQSSDHNGGRLLIASVDGVDYLFYSVGDMGAGQFDNGGRTNHAQNTSKYEGKILRFNATPDSDFDVYDRWIPNDNPFNSEKQNAVWSYGHRNPQGLAAAKIKGKDYLYSSEHGPFSDDEINIIEKGKNYGHPLIIGYNDINYNGFSAGVSDRDSLPGKWHTTYPLIVSEEQNAEKIGLDNYRDPIKSMYVAEGSFLNKIFIATKEKTGEKPDWPAVAPSGIEVYTSDAIAGWKNSLLVASLKEGRVVRLKLNKNGDGISGDTISYFKGKARYRDIAVSPDGKNIYVVTDSSSVTSGPSGEDPEGSSLRGAVIQFAWQKGGADLDGIEEKAEALNDQRSAKKLLRELIKSIKSMDGGTARKVMFSPEMKLAFNLLIKRRLTPEDIQLTKKLTSGLVNSIKQQDN</sequence>
<feature type="domain" description="Glucose/Sorbosone dehydrogenase" evidence="2">
    <location>
        <begin position="43"/>
        <end position="324"/>
    </location>
</feature>
<dbReference type="SUPFAM" id="SSF50952">
    <property type="entry name" value="Soluble quinoprotein glucose dehydrogenase"/>
    <property type="match status" value="1"/>
</dbReference>
<evidence type="ECO:0000259" key="2">
    <source>
        <dbReference type="Pfam" id="PF07995"/>
    </source>
</evidence>
<dbReference type="Pfam" id="PF07995">
    <property type="entry name" value="GSDH"/>
    <property type="match status" value="2"/>
</dbReference>
<comment type="caution">
    <text evidence="3">The sequence shown here is derived from an EMBL/GenBank/DDBJ whole genome shotgun (WGS) entry which is preliminary data.</text>
</comment>
<evidence type="ECO:0000313" key="4">
    <source>
        <dbReference type="Proteomes" id="UP000290848"/>
    </source>
</evidence>
<feature type="domain" description="Glucose/Sorbosone dehydrogenase" evidence="2">
    <location>
        <begin position="392"/>
        <end position="469"/>
    </location>
</feature>
<dbReference type="RefSeq" id="WP_128768277.1">
    <property type="nucleotide sequence ID" value="NZ_RXOC01000003.1"/>
</dbReference>
<dbReference type="Gene3D" id="2.120.10.30">
    <property type="entry name" value="TolB, C-terminal domain"/>
    <property type="match status" value="1"/>
</dbReference>
<keyword evidence="1" id="KW-0732">Signal</keyword>
<dbReference type="Proteomes" id="UP000290848">
    <property type="component" value="Unassembled WGS sequence"/>
</dbReference>
<dbReference type="AlphaFoldDB" id="A0A4Q0MCG6"/>
<gene>
    <name evidence="3" type="ORF">EKH83_04795</name>
</gene>
<dbReference type="InterPro" id="IPR011042">
    <property type="entry name" value="6-blade_b-propeller_TolB-like"/>
</dbReference>
<evidence type="ECO:0000313" key="3">
    <source>
        <dbReference type="EMBL" id="RXF71031.1"/>
    </source>
</evidence>
<dbReference type="EMBL" id="RXOC01000003">
    <property type="protein sequence ID" value="RXF71031.1"/>
    <property type="molecule type" value="Genomic_DNA"/>
</dbReference>
<dbReference type="PANTHER" id="PTHR19328:SF13">
    <property type="entry name" value="HIPL1 PROTEIN"/>
    <property type="match status" value="1"/>
</dbReference>
<organism evidence="3 4">
    <name type="scientific">Arcticibacter tournemirensis</name>
    <dbReference type="NCBI Taxonomy" id="699437"/>
    <lineage>
        <taxon>Bacteria</taxon>
        <taxon>Pseudomonadati</taxon>
        <taxon>Bacteroidota</taxon>
        <taxon>Sphingobacteriia</taxon>
        <taxon>Sphingobacteriales</taxon>
        <taxon>Sphingobacteriaceae</taxon>
        <taxon>Arcticibacter</taxon>
    </lineage>
</organism>
<reference evidence="3 4" key="1">
    <citation type="submission" date="2018-12" db="EMBL/GenBank/DDBJ databases">
        <title>The Draft Genome Sequence of the Soil Bacterium Pedobacter tournemirensis R1.</title>
        <authorList>
            <person name="He J."/>
        </authorList>
    </citation>
    <scope>NUCLEOTIDE SEQUENCE [LARGE SCALE GENOMIC DNA]</scope>
    <source>
        <strain evidence="3 4">R1</strain>
    </source>
</reference>
<accession>A0A4Q0MCG6</accession>
<dbReference type="InterPro" id="IPR012938">
    <property type="entry name" value="Glc/Sorbosone_DH"/>
</dbReference>
<feature type="chain" id="PRO_5020407077" description="Glucose/Sorbosone dehydrogenase domain-containing protein" evidence="1">
    <location>
        <begin position="21"/>
        <end position="581"/>
    </location>
</feature>